<dbReference type="Gene3D" id="3.40.50.410">
    <property type="entry name" value="von Willebrand factor, type A domain"/>
    <property type="match status" value="3"/>
</dbReference>
<evidence type="ECO:0000256" key="20">
    <source>
        <dbReference type="ARBA" id="ARBA00060949"/>
    </source>
</evidence>
<dbReference type="PROSITE" id="PS50026">
    <property type="entry name" value="EGF_3"/>
    <property type="match status" value="2"/>
</dbReference>
<dbReference type="Pfam" id="PF00092">
    <property type="entry name" value="VWA"/>
    <property type="match status" value="3"/>
</dbReference>
<feature type="domain" description="Tudor" evidence="27">
    <location>
        <begin position="230"/>
        <end position="290"/>
    </location>
</feature>
<dbReference type="GO" id="GO:0031047">
    <property type="term" value="P:regulatory ncRNA-mediated gene silencing"/>
    <property type="evidence" value="ECO:0007669"/>
    <property type="project" value="UniProtKB-KW"/>
</dbReference>
<evidence type="ECO:0007829" key="31">
    <source>
        <dbReference type="PeptideAtlas" id="A0A498LSJ7"/>
    </source>
</evidence>
<dbReference type="CDD" id="cd01450">
    <property type="entry name" value="vWFA_subfamily_ECM"/>
    <property type="match status" value="1"/>
</dbReference>
<dbReference type="GO" id="GO:0005509">
    <property type="term" value="F:calcium ion binding"/>
    <property type="evidence" value="ECO:0007669"/>
    <property type="project" value="InterPro"/>
</dbReference>
<dbReference type="CDD" id="cd00054">
    <property type="entry name" value="EGF_CA"/>
    <property type="match status" value="1"/>
</dbReference>
<dbReference type="GO" id="GO:0005604">
    <property type="term" value="C:basement membrane"/>
    <property type="evidence" value="ECO:0007669"/>
    <property type="project" value="TreeGrafter"/>
</dbReference>
<dbReference type="InterPro" id="IPR050525">
    <property type="entry name" value="ECM_Assembly_Org"/>
</dbReference>
<keyword evidence="4" id="KW-0963">Cytoplasm</keyword>
<dbReference type="InterPro" id="IPR000742">
    <property type="entry name" value="EGF"/>
</dbReference>
<feature type="compositionally biased region" description="Basic and acidic residues" evidence="24">
    <location>
        <begin position="1857"/>
        <end position="1869"/>
    </location>
</feature>
<evidence type="ECO:0000313" key="30">
    <source>
        <dbReference type="Proteomes" id="UP000290572"/>
    </source>
</evidence>
<keyword evidence="18" id="KW-0469">Meiosis</keyword>
<feature type="domain" description="VWFA" evidence="26">
    <location>
        <begin position="1160"/>
        <end position="1331"/>
    </location>
</feature>
<comment type="subcellular location">
    <subcellularLocation>
        <location evidence="1">Cytoplasm</location>
    </subcellularLocation>
    <subcellularLocation>
        <location evidence="2">Secreted</location>
        <location evidence="2">Extracellular space</location>
        <location evidence="2">Extracellular matrix</location>
    </subcellularLocation>
</comment>
<dbReference type="CDD" id="cd20408">
    <property type="entry name" value="Tudor_TDRD1_rpt1"/>
    <property type="match status" value="1"/>
</dbReference>
<dbReference type="PROSITE" id="PS50234">
    <property type="entry name" value="VWFA"/>
    <property type="match status" value="3"/>
</dbReference>
<dbReference type="SUPFAM" id="SSF63748">
    <property type="entry name" value="Tudor/PWWP/MBT"/>
    <property type="match status" value="4"/>
</dbReference>
<evidence type="ECO:0000256" key="1">
    <source>
        <dbReference type="ARBA" id="ARBA00004496"/>
    </source>
</evidence>
<dbReference type="GO" id="GO:0005615">
    <property type="term" value="C:extracellular space"/>
    <property type="evidence" value="ECO:0007669"/>
    <property type="project" value="TreeGrafter"/>
</dbReference>
<dbReference type="Pfam" id="PF00567">
    <property type="entry name" value="TUDOR"/>
    <property type="match status" value="4"/>
</dbReference>
<dbReference type="InterPro" id="IPR036465">
    <property type="entry name" value="vWFA_dom_sf"/>
</dbReference>
<keyword evidence="14" id="KW-0130">Cell adhesion</keyword>
<feature type="region of interest" description="Disordered" evidence="24">
    <location>
        <begin position="1857"/>
        <end position="1904"/>
    </location>
</feature>
<dbReference type="PROSITE" id="PS01360">
    <property type="entry name" value="ZF_MYND_1"/>
    <property type="match status" value="1"/>
</dbReference>
<proteinExistence type="evidence at protein level"/>
<dbReference type="Proteomes" id="UP000290572">
    <property type="component" value="Unassembled WGS sequence"/>
</dbReference>
<evidence type="ECO:0000256" key="12">
    <source>
        <dbReference type="ARBA" id="ARBA00022782"/>
    </source>
</evidence>
<evidence type="ECO:0000256" key="10">
    <source>
        <dbReference type="ARBA" id="ARBA00022737"/>
    </source>
</evidence>
<keyword evidence="10" id="KW-0677">Repeat</keyword>
<keyword evidence="3" id="KW-0217">Developmental protein</keyword>
<comment type="caution">
    <text evidence="29">The sequence shown here is derived from an EMBL/GenBank/DDBJ whole genome shotgun (WGS) entry which is preliminary data.</text>
</comment>
<evidence type="ECO:0000256" key="9">
    <source>
        <dbReference type="ARBA" id="ARBA00022729"/>
    </source>
</evidence>
<protein>
    <recommendedName>
        <fullName evidence="21">Tudor domain-containing protein 1</fullName>
    </recommendedName>
</protein>
<evidence type="ECO:0000256" key="21">
    <source>
        <dbReference type="ARBA" id="ARBA00067143"/>
    </source>
</evidence>
<dbReference type="SMART" id="SM00179">
    <property type="entry name" value="EGF_CA"/>
    <property type="match status" value="2"/>
</dbReference>
<dbReference type="SMART" id="SM00181">
    <property type="entry name" value="EGF"/>
    <property type="match status" value="2"/>
</dbReference>
<dbReference type="InterPro" id="IPR001881">
    <property type="entry name" value="EGF-like_Ca-bd_dom"/>
</dbReference>
<keyword evidence="12" id="KW-0221">Differentiation</keyword>
<dbReference type="SUPFAM" id="SSF57196">
    <property type="entry name" value="EGF/Laminin"/>
    <property type="match status" value="1"/>
</dbReference>
<dbReference type="FunFam" id="6.10.140.2220:FF:000011">
    <property type="entry name" value="Tudor domain containing 1"/>
    <property type="match status" value="1"/>
</dbReference>
<dbReference type="CDD" id="cd00053">
    <property type="entry name" value="EGF"/>
    <property type="match status" value="1"/>
</dbReference>
<dbReference type="GO" id="GO:0007161">
    <property type="term" value="P:calcium-independent cell-matrix adhesion"/>
    <property type="evidence" value="ECO:0007669"/>
    <property type="project" value="TreeGrafter"/>
</dbReference>
<evidence type="ECO:0000256" key="22">
    <source>
        <dbReference type="PROSITE-ProRule" id="PRU00076"/>
    </source>
</evidence>
<dbReference type="InterPro" id="IPR047378">
    <property type="entry name" value="Tudor_TDRD1_rpt3"/>
</dbReference>
<keyword evidence="6" id="KW-0272">Extracellular matrix</keyword>
<feature type="compositionally biased region" description="Polar residues" evidence="24">
    <location>
        <begin position="1"/>
        <end position="10"/>
    </location>
</feature>
<evidence type="ECO:0000256" key="14">
    <source>
        <dbReference type="ARBA" id="ARBA00022889"/>
    </source>
</evidence>
<evidence type="ECO:0000256" key="11">
    <source>
        <dbReference type="ARBA" id="ARBA00022771"/>
    </source>
</evidence>
<dbReference type="GO" id="GO:0008270">
    <property type="term" value="F:zinc ion binding"/>
    <property type="evidence" value="ECO:0007669"/>
    <property type="project" value="UniProtKB-KW"/>
</dbReference>
<evidence type="ECO:0000256" key="24">
    <source>
        <dbReference type="SAM" id="MobiDB-lite"/>
    </source>
</evidence>
<feature type="domain" description="MYND-type" evidence="28">
    <location>
        <begin position="91"/>
        <end position="127"/>
    </location>
</feature>
<dbReference type="SUPFAM" id="SSF144232">
    <property type="entry name" value="HIT/MYND zinc finger-like"/>
    <property type="match status" value="1"/>
</dbReference>
<evidence type="ECO:0000256" key="19">
    <source>
        <dbReference type="ARBA" id="ARBA00060128"/>
    </source>
</evidence>
<name>A0A498LSJ7_LABRO</name>
<dbReference type="PANTHER" id="PTHR24020">
    <property type="entry name" value="COLLAGEN ALPHA"/>
    <property type="match status" value="1"/>
</dbReference>
<dbReference type="PANTHER" id="PTHR24020:SF37">
    <property type="entry name" value="VON WILLEBRAND FACTOR A DOMAIN-CONTAINING PROTEIN 2"/>
    <property type="match status" value="1"/>
</dbReference>
<dbReference type="InterPro" id="IPR002999">
    <property type="entry name" value="Tudor"/>
</dbReference>
<keyword evidence="9" id="KW-0732">Signal</keyword>
<dbReference type="InterPro" id="IPR047377">
    <property type="entry name" value="Tudor_TDRD1_rpt2"/>
</dbReference>
<keyword evidence="7 22" id="KW-0245">EGF-like domain</keyword>
<feature type="compositionally biased region" description="Low complexity" evidence="24">
    <location>
        <begin position="816"/>
        <end position="830"/>
    </location>
</feature>
<dbReference type="FunFam" id="2.10.25.10:FF:000066">
    <property type="entry name" value="FAT atypical cadherin 4"/>
    <property type="match status" value="1"/>
</dbReference>
<dbReference type="PROSITE" id="PS50865">
    <property type="entry name" value="ZF_MYND_2"/>
    <property type="match status" value="1"/>
</dbReference>
<dbReference type="FunFam" id="3.40.50.410:FF:000054">
    <property type="entry name" value="von Willebrand factor A domain containing 2"/>
    <property type="match status" value="1"/>
</dbReference>
<feature type="compositionally biased region" description="Basic residues" evidence="24">
    <location>
        <begin position="1890"/>
        <end position="1904"/>
    </location>
</feature>
<dbReference type="Gene3D" id="6.10.140.2220">
    <property type="match status" value="1"/>
</dbReference>
<feature type="domain" description="EGF-like" evidence="25">
    <location>
        <begin position="1404"/>
        <end position="1441"/>
    </location>
</feature>
<dbReference type="FunFam" id="2.30.30.140:FF:000048">
    <property type="entry name" value="Tudor domain containing 1"/>
    <property type="match status" value="1"/>
</dbReference>
<evidence type="ECO:0000256" key="15">
    <source>
        <dbReference type="ARBA" id="ARBA00023119"/>
    </source>
</evidence>
<keyword evidence="31" id="KW-1267">Proteomics identification</keyword>
<feature type="domain" description="Tudor" evidence="27">
    <location>
        <begin position="461"/>
        <end position="520"/>
    </location>
</feature>
<keyword evidence="30" id="KW-1185">Reference proteome</keyword>
<evidence type="ECO:0000256" key="23">
    <source>
        <dbReference type="PROSITE-ProRule" id="PRU00134"/>
    </source>
</evidence>
<feature type="compositionally biased region" description="Low complexity" evidence="24">
    <location>
        <begin position="858"/>
        <end position="869"/>
    </location>
</feature>
<evidence type="ECO:0000256" key="6">
    <source>
        <dbReference type="ARBA" id="ARBA00022530"/>
    </source>
</evidence>
<dbReference type="PROSITE" id="PS01186">
    <property type="entry name" value="EGF_2"/>
    <property type="match status" value="1"/>
</dbReference>
<dbReference type="CDD" id="cd20409">
    <property type="entry name" value="Tudor_TDRD1_rpt2"/>
    <property type="match status" value="1"/>
</dbReference>
<dbReference type="PRINTS" id="PR00453">
    <property type="entry name" value="VWFADOMAIN"/>
</dbReference>
<feature type="domain" description="Tudor" evidence="27">
    <location>
        <begin position="932"/>
        <end position="990"/>
    </location>
</feature>
<dbReference type="FunFam" id="3.40.50.410:FF:000047">
    <property type="entry name" value="von Willebrand factor A domain containing 2"/>
    <property type="match status" value="1"/>
</dbReference>
<dbReference type="SUPFAM" id="SSF53300">
    <property type="entry name" value="vWA-like"/>
    <property type="match status" value="3"/>
</dbReference>
<keyword evidence="17" id="KW-0943">RNA-mediated gene silencing</keyword>
<comment type="caution">
    <text evidence="22">Lacks conserved residue(s) required for the propagation of feature annotation.</text>
</comment>
<feature type="domain" description="VWFA" evidence="26">
    <location>
        <begin position="1641"/>
        <end position="1815"/>
    </location>
</feature>
<dbReference type="GO" id="GO:0005737">
    <property type="term" value="C:cytoplasm"/>
    <property type="evidence" value="ECO:0007669"/>
    <property type="project" value="UniProtKB-SubCell"/>
</dbReference>
<evidence type="ECO:0000259" key="26">
    <source>
        <dbReference type="PROSITE" id="PS50234"/>
    </source>
</evidence>
<gene>
    <name evidence="29" type="ORF">ROHU_031371</name>
</gene>
<dbReference type="GO" id="GO:0005581">
    <property type="term" value="C:collagen trimer"/>
    <property type="evidence" value="ECO:0007669"/>
    <property type="project" value="UniProtKB-KW"/>
</dbReference>
<dbReference type="Pfam" id="PF01753">
    <property type="entry name" value="zf-MYND"/>
    <property type="match status" value="1"/>
</dbReference>
<organism evidence="29 30">
    <name type="scientific">Labeo rohita</name>
    <name type="common">Indian major carp</name>
    <name type="synonym">Cyprinus rohita</name>
    <dbReference type="NCBI Taxonomy" id="84645"/>
    <lineage>
        <taxon>Eukaryota</taxon>
        <taxon>Metazoa</taxon>
        <taxon>Chordata</taxon>
        <taxon>Craniata</taxon>
        <taxon>Vertebrata</taxon>
        <taxon>Euteleostomi</taxon>
        <taxon>Actinopterygii</taxon>
        <taxon>Neopterygii</taxon>
        <taxon>Teleostei</taxon>
        <taxon>Ostariophysi</taxon>
        <taxon>Cypriniformes</taxon>
        <taxon>Cyprinidae</taxon>
        <taxon>Labeoninae</taxon>
        <taxon>Labeonini</taxon>
        <taxon>Labeo</taxon>
    </lineage>
</organism>
<evidence type="ECO:0000256" key="17">
    <source>
        <dbReference type="ARBA" id="ARBA00023158"/>
    </source>
</evidence>
<keyword evidence="8" id="KW-0479">Metal-binding</keyword>
<evidence type="ECO:0000256" key="7">
    <source>
        <dbReference type="ARBA" id="ARBA00022536"/>
    </source>
</evidence>
<dbReference type="InterPro" id="IPR035437">
    <property type="entry name" value="SNase_OB-fold_sf"/>
</dbReference>
<dbReference type="InterPro" id="IPR047376">
    <property type="entry name" value="Tudor_TDRD1_rpt1"/>
</dbReference>
<evidence type="ECO:0000313" key="29">
    <source>
        <dbReference type="EMBL" id="RXN09704.1"/>
    </source>
</evidence>
<feature type="domain" description="VWFA" evidence="26">
    <location>
        <begin position="1451"/>
        <end position="1627"/>
    </location>
</feature>
<dbReference type="Gene3D" id="2.40.50.90">
    <property type="match status" value="3"/>
</dbReference>
<evidence type="ECO:0000259" key="25">
    <source>
        <dbReference type="PROSITE" id="PS50026"/>
    </source>
</evidence>
<feature type="region of interest" description="Disordered" evidence="24">
    <location>
        <begin position="1"/>
        <end position="32"/>
    </location>
</feature>
<dbReference type="SMART" id="SM00327">
    <property type="entry name" value="VWA"/>
    <property type="match status" value="3"/>
</dbReference>
<feature type="region of interest" description="Disordered" evidence="24">
    <location>
        <begin position="816"/>
        <end position="869"/>
    </location>
</feature>
<keyword evidence="13" id="KW-0862">Zinc</keyword>
<keyword evidence="16" id="KW-1015">Disulfide bond</keyword>
<reference evidence="29 30" key="1">
    <citation type="submission" date="2018-03" db="EMBL/GenBank/DDBJ databases">
        <title>Draft genome sequence of Rohu Carp (Labeo rohita).</title>
        <authorList>
            <person name="Das P."/>
            <person name="Kushwaha B."/>
            <person name="Joshi C.G."/>
            <person name="Kumar D."/>
            <person name="Nagpure N.S."/>
            <person name="Sahoo L."/>
            <person name="Das S.P."/>
            <person name="Bit A."/>
            <person name="Patnaik S."/>
            <person name="Meher P.K."/>
            <person name="Jayasankar P."/>
            <person name="Koringa P.G."/>
            <person name="Patel N.V."/>
            <person name="Hinsu A.T."/>
            <person name="Kumar R."/>
            <person name="Pandey M."/>
            <person name="Agarwal S."/>
            <person name="Srivastava S."/>
            <person name="Singh M."/>
            <person name="Iquebal M.A."/>
            <person name="Jaiswal S."/>
            <person name="Angadi U.B."/>
            <person name="Kumar N."/>
            <person name="Raza M."/>
            <person name="Shah T.M."/>
            <person name="Rai A."/>
            <person name="Jena J.K."/>
        </authorList>
    </citation>
    <scope>NUCLEOTIDE SEQUENCE [LARGE SCALE GENOMIC DNA]</scope>
    <source>
        <strain evidence="29">DASCIFA01</strain>
        <tissue evidence="29">Testis</tissue>
    </source>
</reference>
<dbReference type="GO" id="GO:0030719">
    <property type="term" value="P:P granule organization"/>
    <property type="evidence" value="ECO:0007669"/>
    <property type="project" value="UniProtKB-ARBA"/>
</dbReference>
<feature type="domain" description="Tudor" evidence="27">
    <location>
        <begin position="683"/>
        <end position="742"/>
    </location>
</feature>
<evidence type="ECO:0000256" key="2">
    <source>
        <dbReference type="ARBA" id="ARBA00004498"/>
    </source>
</evidence>
<comment type="similarity">
    <text evidence="20">Belongs to the TDRD1 family.</text>
</comment>
<evidence type="ECO:0000256" key="3">
    <source>
        <dbReference type="ARBA" id="ARBA00022473"/>
    </source>
</evidence>
<accession>A0A498LSJ7</accession>
<keyword evidence="11 23" id="KW-0863">Zinc-finger</keyword>
<evidence type="ECO:0000256" key="18">
    <source>
        <dbReference type="ARBA" id="ARBA00023254"/>
    </source>
</evidence>
<feature type="domain" description="EGF-like" evidence="25">
    <location>
        <begin position="1822"/>
        <end position="1857"/>
    </location>
</feature>
<evidence type="ECO:0000256" key="13">
    <source>
        <dbReference type="ARBA" id="ARBA00022833"/>
    </source>
</evidence>
<dbReference type="InterPro" id="IPR002893">
    <property type="entry name" value="Znf_MYND"/>
</dbReference>
<dbReference type="FunFam" id="3.40.50.410:FF:000003">
    <property type="entry name" value="Collagen type VI alpha 3 chain"/>
    <property type="match status" value="1"/>
</dbReference>
<dbReference type="STRING" id="84645.A0A498LSJ7"/>
<sequence length="1904" mass="208577">MNRAFTQTLMRPNLPLRRPATGPGSLAPRGPAPTFHELAQENLLASDVLDGPMGDGVRKENVISAKSQNCGDFLTPPQTPGSMVGPLVKLCNYCSHQGNFRCTRCKKTCYCSVACQPQDWKAHRHVCKPSIPEVASEKAKESTAMQSGNGLGGLQAKDISVDVQPKRMYRRDLRKNVVSKGSEIQGTVIDLRNPGEFSIHLQSVEMIESLKNITKELQKAYSTSFAAEYKPEIGELCAVKFSLDRNWYRAEVQSVDVARRVASVFYVDFGNEENVTLDNIRPLSENIDAAPPFALQCCVAGVKPLTGSWTGECSIAVRQLIAGKSLTFTVLDIMNDGALLAVDVPLSTVGKYMSTFLIEQGYAVKEDIPVKPQTEHDINSLMTASFENFKRLSGGKNENSEARPPEPLTQGVGDTFTAIVTHLQSPSEILCQKLENASVIQQLQMSLREHCSKTPASENFRPAPGTVCCSLFSEDNQWYRAKVLAYSSEDRVCVGYIDFGNSEEVELNRLRPVSKELLALATQAIPCSLAGIKSQTGTWSEEAILMVKRLVCNRFIRVEILGKKDGRALVSMIDESSDPQTNAAEVLVNMGYAATESVETEKNEPTQASFPDMPPLGPPVVEKMEWTCAELPFDGQKVELIISSLKSLDEFYCYNYSKAEAHVLTELSYELMKHCESERTSFTPTVGEPCCALFTGDARWYRAMVLEVCGEGKARVYFVDYGNSCEVEAAHLKAITQSLLKLPFQAIRCWLAGVEPVEGQWNKESVHKFQALCAGQPLSGRVQSITEKGYGVELESAGKSIAAVLISEHLAKPYGQVKQPPVQPAKPASQIEDLPTLKPIDQNPPVEEPLKVNKPVPNNTEDSTSSSDSFPLNWKTLQLSCTDTFQPRVAAVISPSLFYIMNPGQVNVEGLKAVMTDVAKYCSKQPIPNQCHPLPGAACCAQFSGDKNWYRAVVLEVTTKHAHVIYADYGNMETVPVSSILPITKELLQHPFQIIRCALAGKESFPKVWPTEVLELFGIQLSGGVLAFLHGFDGTSNLLTLTQQSGQADRDINSIILGALQKGPSKAPNAKPPATVVEEKKDVEPRKTQTVSSAKVTDQPTSIDVTKHDLEDQAVPLSASYRLEEPVWSISSVQEMQTDLETIMKINAAGEMMQCSTAMDILFVMDSSYSVGKGGFERSRHYVLKLCEALDVSTDKVRVGVIQFGSTPKLEISLDSYNSKEELKKKMKKIHYRGGSTQTGLALKFVLRKGFSGGRNSTVPRVVILLSDGKSQGAVQLAASELKLSGVILFAVGIRYPRWEELRELASSPSDTHVFFAEHFSDAINGLLTTLTTSSVCTAVPSGCKVESYPCVHKTLETVKELQGNFVCWKGSKGYSMYTSLCPHYRYNKVYRQHPVVCHRTICPDPCDSQPCQNGGTCISEGLEKYRCECPAGYGSDPNCAPILSFDCSVDVLFLVEGSSALTLEGFLRFKSFLKRFMQAVLSSDTPVKMGLAQYGSDVKIEAKIGGHRDPAKLIQAVEGMQYRGGQAKAGNALRYITRHGFQSAPVFADVQDDLPRVVVLLTGTPSADAVVEPAKYARDREIFIIGVAPEGMRAEINNITGNPQRTITYQSPDRLSAKIPELRAKICSVDNQGCLGQALDLVFVLDASSGVGKDNFVHLQDFVRSTSVQFDINRDVAQVGLVVYGRRPVTVFDLDKYDSGSAVLKAVGDAAFLGGKASTGSALLHVLSQSLTVGKGARPGVNKAVVVLTDGTGAEDAAVPAQKIRDSGVSMFVIGIGDIQQEVLFRIAGSEDHMISVPSYDDLKYSEDVLVQMVCADVKKPVNPCSPNPCMNDGICMLLNGSYRCECHGWKGPHCETRSREQPSRGDLPKPAGLRRQQHKSEKELLQRYRQHRRRHASQTQHR</sequence>
<dbReference type="PROSITE" id="PS50304">
    <property type="entry name" value="TUDOR"/>
    <property type="match status" value="4"/>
</dbReference>
<evidence type="ECO:0000259" key="27">
    <source>
        <dbReference type="PROSITE" id="PS50304"/>
    </source>
</evidence>
<dbReference type="Gene3D" id="2.30.30.140">
    <property type="match status" value="4"/>
</dbReference>
<dbReference type="SMART" id="SM00333">
    <property type="entry name" value="TUDOR"/>
    <property type="match status" value="4"/>
</dbReference>
<dbReference type="Pfam" id="PF00008">
    <property type="entry name" value="EGF"/>
    <property type="match status" value="1"/>
</dbReference>
<dbReference type="GO" id="GO:0051321">
    <property type="term" value="P:meiotic cell cycle"/>
    <property type="evidence" value="ECO:0007669"/>
    <property type="project" value="UniProtKB-KW"/>
</dbReference>
<keyword evidence="5" id="KW-0964">Secreted</keyword>
<dbReference type="CDD" id="cd20410">
    <property type="entry name" value="Tudor_TDRD1_rpt3"/>
    <property type="match status" value="1"/>
</dbReference>
<dbReference type="Gene3D" id="2.10.25.10">
    <property type="entry name" value="Laminin"/>
    <property type="match status" value="2"/>
</dbReference>
<evidence type="ECO:0000256" key="4">
    <source>
        <dbReference type="ARBA" id="ARBA00022490"/>
    </source>
</evidence>
<keyword evidence="15" id="KW-0176">Collagen</keyword>
<evidence type="ECO:0000256" key="5">
    <source>
        <dbReference type="ARBA" id="ARBA00022525"/>
    </source>
</evidence>
<evidence type="ECO:0000256" key="8">
    <source>
        <dbReference type="ARBA" id="ARBA00022723"/>
    </source>
</evidence>
<dbReference type="EMBL" id="QBIY01013255">
    <property type="protein sequence ID" value="RXN09704.1"/>
    <property type="molecule type" value="Genomic_DNA"/>
</dbReference>
<comment type="function">
    <text evidence="19">Plays a central role during spermatogenesis by participating in the repression transposable elements and preventing their mobilization, which is essential for the germline integrity. Acts via the piRNA metabolic process, which mediates the repression of transposable elements during meiosis by forming complexes composed of piRNAs and Piwi proteins and governs the methylation and subsequent repression of transposons. Required for the localization of Piwi proteins to the meiotic nuage. Involved in the piRNA metabolic process by ensuring the entry of correct transcripts into the normal piRNA pool and limiting the entry of cellular transcripts into the piRNA pathway. May act by allowing the recruitment of piRNA biogenesis or loading factors that ensure the correct entry of transcripts and piRNAs into Piwi proteins.</text>
</comment>
<evidence type="ECO:0000259" key="28">
    <source>
        <dbReference type="PROSITE" id="PS50865"/>
    </source>
</evidence>
<dbReference type="FunFam" id="2.30.30.140:FF:000018">
    <property type="entry name" value="Serine/threonine-protein kinase 31"/>
    <property type="match status" value="3"/>
</dbReference>
<evidence type="ECO:0000256" key="16">
    <source>
        <dbReference type="ARBA" id="ARBA00023157"/>
    </source>
</evidence>
<dbReference type="CDD" id="cd20411">
    <property type="entry name" value="Tudor_TDRD1_rpt4"/>
    <property type="match status" value="1"/>
</dbReference>
<dbReference type="InterPro" id="IPR002035">
    <property type="entry name" value="VWF_A"/>
</dbReference>